<proteinExistence type="inferred from homology"/>
<keyword evidence="3" id="KW-1003">Cell membrane</keyword>
<evidence type="ECO:0000256" key="8">
    <source>
        <dbReference type="RuleBase" id="RU363032"/>
    </source>
</evidence>
<feature type="transmembrane region" description="Helical" evidence="8">
    <location>
        <begin position="152"/>
        <end position="170"/>
    </location>
</feature>
<reference evidence="10 11" key="1">
    <citation type="submission" date="2021-02" db="EMBL/GenBank/DDBJ databases">
        <title>Streptomyces spirodelae sp. nov., isolated from duckweed.</title>
        <authorList>
            <person name="Saimee Y."/>
            <person name="Duangmal K."/>
        </authorList>
    </citation>
    <scope>NUCLEOTIDE SEQUENCE [LARGE SCALE GENOMIC DNA]</scope>
    <source>
        <strain evidence="10 11">DW4-2</strain>
    </source>
</reference>
<dbReference type="PROSITE" id="PS50928">
    <property type="entry name" value="ABC_TM1"/>
    <property type="match status" value="1"/>
</dbReference>
<feature type="transmembrane region" description="Helical" evidence="8">
    <location>
        <begin position="212"/>
        <end position="234"/>
    </location>
</feature>
<gene>
    <name evidence="10" type="ORF">JW592_04660</name>
</gene>
<dbReference type="CDD" id="cd06261">
    <property type="entry name" value="TM_PBP2"/>
    <property type="match status" value="1"/>
</dbReference>
<evidence type="ECO:0000313" key="11">
    <source>
        <dbReference type="Proteomes" id="UP001518976"/>
    </source>
</evidence>
<comment type="similarity">
    <text evidence="8">Belongs to the binding-protein-dependent transport system permease family.</text>
</comment>
<keyword evidence="11" id="KW-1185">Reference proteome</keyword>
<dbReference type="Pfam" id="PF00528">
    <property type="entry name" value="BPD_transp_1"/>
    <property type="match status" value="1"/>
</dbReference>
<dbReference type="InterPro" id="IPR035906">
    <property type="entry name" value="MetI-like_sf"/>
</dbReference>
<evidence type="ECO:0000256" key="2">
    <source>
        <dbReference type="ARBA" id="ARBA00022448"/>
    </source>
</evidence>
<comment type="caution">
    <text evidence="10">The sequence shown here is derived from an EMBL/GenBank/DDBJ whole genome shotgun (WGS) entry which is preliminary data.</text>
</comment>
<evidence type="ECO:0000313" key="10">
    <source>
        <dbReference type="EMBL" id="MBO8184769.1"/>
    </source>
</evidence>
<evidence type="ECO:0000256" key="4">
    <source>
        <dbReference type="ARBA" id="ARBA00022519"/>
    </source>
</evidence>
<accession>A0ABS3WNR8</accession>
<protein>
    <submittedName>
        <fullName evidence="10">ABC transporter permease subunit</fullName>
    </submittedName>
</protein>
<dbReference type="SUPFAM" id="SSF161098">
    <property type="entry name" value="MetI-like"/>
    <property type="match status" value="1"/>
</dbReference>
<organism evidence="10 11">
    <name type="scientific">Streptomyces spirodelae</name>
    <dbReference type="NCBI Taxonomy" id="2812904"/>
    <lineage>
        <taxon>Bacteria</taxon>
        <taxon>Bacillati</taxon>
        <taxon>Actinomycetota</taxon>
        <taxon>Actinomycetes</taxon>
        <taxon>Kitasatosporales</taxon>
        <taxon>Streptomycetaceae</taxon>
        <taxon>Streptomyces</taxon>
    </lineage>
</organism>
<keyword evidence="6 8" id="KW-1133">Transmembrane helix</keyword>
<evidence type="ECO:0000256" key="6">
    <source>
        <dbReference type="ARBA" id="ARBA00022989"/>
    </source>
</evidence>
<dbReference type="PANTHER" id="PTHR43357">
    <property type="entry name" value="INNER MEMBRANE ABC TRANSPORTER PERMEASE PROTEIN YDCV"/>
    <property type="match status" value="1"/>
</dbReference>
<feature type="transmembrane region" description="Helical" evidence="8">
    <location>
        <begin position="77"/>
        <end position="98"/>
    </location>
</feature>
<comment type="subcellular location">
    <subcellularLocation>
        <location evidence="1">Cell inner membrane</location>
        <topology evidence="1">Multi-pass membrane protein</topology>
    </subcellularLocation>
    <subcellularLocation>
        <location evidence="8">Cell membrane</location>
        <topology evidence="8">Multi-pass membrane protein</topology>
    </subcellularLocation>
</comment>
<dbReference type="PANTHER" id="PTHR43357:SF4">
    <property type="entry name" value="INNER MEMBRANE ABC TRANSPORTER PERMEASE PROTEIN YDCV"/>
    <property type="match status" value="1"/>
</dbReference>
<dbReference type="RefSeq" id="WP_209263585.1">
    <property type="nucleotide sequence ID" value="NZ_JAFFZN010000003.1"/>
</dbReference>
<keyword evidence="5 8" id="KW-0812">Transmembrane</keyword>
<dbReference type="EMBL" id="JAFFZN010000003">
    <property type="protein sequence ID" value="MBO8184769.1"/>
    <property type="molecule type" value="Genomic_DNA"/>
</dbReference>
<evidence type="ECO:0000256" key="3">
    <source>
        <dbReference type="ARBA" id="ARBA00022475"/>
    </source>
</evidence>
<feature type="transmembrane region" description="Helical" evidence="8">
    <location>
        <begin position="21"/>
        <end position="44"/>
    </location>
</feature>
<feature type="transmembrane region" description="Helical" evidence="8">
    <location>
        <begin position="110"/>
        <end position="132"/>
    </location>
</feature>
<keyword evidence="2 8" id="KW-0813">Transport</keyword>
<evidence type="ECO:0000256" key="5">
    <source>
        <dbReference type="ARBA" id="ARBA00022692"/>
    </source>
</evidence>
<dbReference type="Gene3D" id="1.10.3720.10">
    <property type="entry name" value="MetI-like"/>
    <property type="match status" value="1"/>
</dbReference>
<name>A0ABS3WNR8_9ACTN</name>
<sequence>MAGLTAVSRTAVPRTARKRPYGSILVLLLAALYFLVPVAASLWFTVDDPAKGLTFGAYAKGLRDDGMATSLGLSVRLGLATVALGLALMVPTMVVVTLRLPRLRRVVEVLCMVPLIVPPIALVAGVSTVLSWEDDLRTTPLWGTFQALHDKSFPLVLVLVYTVMSLPFLYRSLDGGLRAVDLKTLVEASRSLGATRRTTLCRVVVPNLRPAIVSGSVLSLAMVLGEFTVANVLGFEPFSVWMVHVGEYEAQLSVAAAMLSLLITWGLLLLLTNLAGGRTRARADRRKPTV</sequence>
<dbReference type="InterPro" id="IPR000515">
    <property type="entry name" value="MetI-like"/>
</dbReference>
<feature type="domain" description="ABC transmembrane type-1" evidence="9">
    <location>
        <begin position="71"/>
        <end position="271"/>
    </location>
</feature>
<keyword evidence="7 8" id="KW-0472">Membrane</keyword>
<feature type="transmembrane region" description="Helical" evidence="8">
    <location>
        <begin position="254"/>
        <end position="276"/>
    </location>
</feature>
<evidence type="ECO:0000256" key="7">
    <source>
        <dbReference type="ARBA" id="ARBA00023136"/>
    </source>
</evidence>
<evidence type="ECO:0000256" key="1">
    <source>
        <dbReference type="ARBA" id="ARBA00004429"/>
    </source>
</evidence>
<keyword evidence="4" id="KW-0997">Cell inner membrane</keyword>
<evidence type="ECO:0000259" key="9">
    <source>
        <dbReference type="PROSITE" id="PS50928"/>
    </source>
</evidence>
<dbReference type="Proteomes" id="UP001518976">
    <property type="component" value="Unassembled WGS sequence"/>
</dbReference>